<feature type="compositionally biased region" description="Low complexity" evidence="1">
    <location>
        <begin position="48"/>
        <end position="68"/>
    </location>
</feature>
<feature type="compositionally biased region" description="Basic and acidic residues" evidence="1">
    <location>
        <begin position="698"/>
        <end position="709"/>
    </location>
</feature>
<accession>A0A0L7MGN0</accession>
<name>A0A0L7MGN0_COMTE</name>
<evidence type="ECO:0000313" key="2">
    <source>
        <dbReference type="EMBL" id="KOC21109.1"/>
    </source>
</evidence>
<comment type="caution">
    <text evidence="2">The sequence shown here is derived from an EMBL/GenBank/DDBJ whole genome shotgun (WGS) entry which is preliminary data.</text>
</comment>
<evidence type="ECO:0000313" key="3">
    <source>
        <dbReference type="Proteomes" id="UP000037442"/>
    </source>
</evidence>
<feature type="compositionally biased region" description="Polar residues" evidence="1">
    <location>
        <begin position="409"/>
        <end position="424"/>
    </location>
</feature>
<dbReference type="AlphaFoldDB" id="A0A0L7MGN0"/>
<feature type="compositionally biased region" description="Low complexity" evidence="1">
    <location>
        <begin position="553"/>
        <end position="564"/>
    </location>
</feature>
<dbReference type="InterPro" id="IPR021728">
    <property type="entry name" value="DUF3300"/>
</dbReference>
<proteinExistence type="predicted"/>
<feature type="region of interest" description="Disordered" evidence="1">
    <location>
        <begin position="44"/>
        <end position="68"/>
    </location>
</feature>
<organism evidence="2 3">
    <name type="scientific">Comamonas testosteroni</name>
    <name type="common">Pseudomonas testosteroni</name>
    <dbReference type="NCBI Taxonomy" id="285"/>
    <lineage>
        <taxon>Bacteria</taxon>
        <taxon>Pseudomonadati</taxon>
        <taxon>Pseudomonadota</taxon>
        <taxon>Betaproteobacteria</taxon>
        <taxon>Burkholderiales</taxon>
        <taxon>Comamonadaceae</taxon>
        <taxon>Comamonas</taxon>
    </lineage>
</organism>
<protein>
    <recommendedName>
        <fullName evidence="4">DUF3300 domain-containing protein</fullName>
    </recommendedName>
</protein>
<dbReference type="RefSeq" id="WP_053283438.1">
    <property type="nucleotide sequence ID" value="NZ_JNVD01000020.1"/>
</dbReference>
<sequence length="709" mass="79231">MSHFSRTRPEQPELQPHMLPRYWRPGMIALAAAMALSACNDKDSPIKADSTPPALAPAATPDAAQPQPAAYVPPDADALYRMVAPIALYPDKLVAQILAGATYPDQISAAETWLGQNPGLQRTALSNAVNAQNWDPSVKSLTQFPNVLEQMASNLPWTTALGKAYYNAPSDVMNAIQVMRNRAYKAGTLKTSGQLKVNLASTPAAVAYTPGAVVTPLPDPVIEPPEQFIEISPSQVDTVYVPQYNPAAVYGQPLPVYGGYRYVEVPPPAPVAGVPVMAGLLGLGAAIVLAESMDRHPSWGWKAWNMHWGDPERPWRHGERPPPPQARPAVVYNNTTYISQSRSVVQNIHRTDNTYINNIHENAAGERRGPSGQPQAAGVFAAPGTMAAGAAASAAVGAAAVAASGHALNQRQPAPSPLATQSQGLPDFAQGSNRAPGLPRAPNGHALLQPQDPRDRSSSPGAHPPQTPQMQAAMTEKTLQPRAQEPIQRRQAMQQQMQQRHPQLQQMQQQHAQEQAQPQQPIPKAREQQERQQQTQMQQQQQQQQQRAEEQAQRQQQMQQQQVREQQEHRQQAQMQQMQQQRAQEQAQRQQQMQQERQQQAQMQQHQRAQEQAQRQQQMQQQVREQQEHRQQAQMQQMQQQRAQEQAQRQQQMQQERQQQAQMQQQRAQEQAQRQQQAQMQAQHHQAEQQARMQAARAEGRTRGDREHR</sequence>
<dbReference type="Pfam" id="PF11737">
    <property type="entry name" value="DUF3300"/>
    <property type="match status" value="1"/>
</dbReference>
<dbReference type="PANTHER" id="PTHR40269">
    <property type="entry name" value="OUTER MEMBRANE PROTEIN-RELATED"/>
    <property type="match status" value="1"/>
</dbReference>
<dbReference type="PANTHER" id="PTHR40269:SF1">
    <property type="entry name" value="OUTER MEMBRANE PROTEIN"/>
    <property type="match status" value="1"/>
</dbReference>
<dbReference type="Proteomes" id="UP000037442">
    <property type="component" value="Unassembled WGS sequence"/>
</dbReference>
<evidence type="ECO:0008006" key="4">
    <source>
        <dbReference type="Google" id="ProtNLM"/>
    </source>
</evidence>
<evidence type="ECO:0000256" key="1">
    <source>
        <dbReference type="SAM" id="MobiDB-lite"/>
    </source>
</evidence>
<gene>
    <name evidence="2" type="ORF">GL58_10475</name>
</gene>
<feature type="compositionally biased region" description="Low complexity" evidence="1">
    <location>
        <begin position="484"/>
        <end position="523"/>
    </location>
</feature>
<feature type="compositionally biased region" description="Low complexity" evidence="1">
    <location>
        <begin position="531"/>
        <end position="546"/>
    </location>
</feature>
<dbReference type="PATRIC" id="fig|285.49.peg.2157"/>
<reference evidence="3" key="1">
    <citation type="submission" date="2014-06" db="EMBL/GenBank/DDBJ databases">
        <title>Draft genome sequence of C. testosteroni WDL7.</title>
        <authorList>
            <person name="Wu Y."/>
            <person name="Seshan H."/>
            <person name="Arumugam K."/>
        </authorList>
    </citation>
    <scope>NUCLEOTIDE SEQUENCE [LARGE SCALE GENOMIC DNA]</scope>
    <source>
        <strain evidence="3">WDL7</strain>
    </source>
</reference>
<feature type="region of interest" description="Disordered" evidence="1">
    <location>
        <begin position="408"/>
        <end position="709"/>
    </location>
</feature>
<feature type="compositionally biased region" description="Low complexity" evidence="1">
    <location>
        <begin position="572"/>
        <end position="624"/>
    </location>
</feature>
<feature type="compositionally biased region" description="Low complexity" evidence="1">
    <location>
        <begin position="632"/>
        <end position="697"/>
    </location>
</feature>
<dbReference type="EMBL" id="JNVD01000020">
    <property type="protein sequence ID" value="KOC21109.1"/>
    <property type="molecule type" value="Genomic_DNA"/>
</dbReference>